<dbReference type="InParanoid" id="A0DKN5"/>
<accession>A0DKN5</accession>
<dbReference type="OrthoDB" id="10512158at2759"/>
<name>A0DKN5_PARTE</name>
<evidence type="ECO:0000256" key="1">
    <source>
        <dbReference type="SAM" id="Coils"/>
    </source>
</evidence>
<dbReference type="KEGG" id="ptm:GSPATT00017932001"/>
<reference evidence="2 3" key="1">
    <citation type="journal article" date="2006" name="Nature">
        <title>Global trends of whole-genome duplications revealed by the ciliate Paramecium tetraurelia.</title>
        <authorList>
            <consortium name="Genoscope"/>
            <person name="Aury J.-M."/>
            <person name="Jaillon O."/>
            <person name="Duret L."/>
            <person name="Noel B."/>
            <person name="Jubin C."/>
            <person name="Porcel B.M."/>
            <person name="Segurens B."/>
            <person name="Daubin V."/>
            <person name="Anthouard V."/>
            <person name="Aiach N."/>
            <person name="Arnaiz O."/>
            <person name="Billaut A."/>
            <person name="Beisson J."/>
            <person name="Blanc I."/>
            <person name="Bouhouche K."/>
            <person name="Camara F."/>
            <person name="Duharcourt S."/>
            <person name="Guigo R."/>
            <person name="Gogendeau D."/>
            <person name="Katinka M."/>
            <person name="Keller A.-M."/>
            <person name="Kissmehl R."/>
            <person name="Klotz C."/>
            <person name="Koll F."/>
            <person name="Le Moue A."/>
            <person name="Lepere C."/>
            <person name="Malinsky S."/>
            <person name="Nowacki M."/>
            <person name="Nowak J.K."/>
            <person name="Plattner H."/>
            <person name="Poulain J."/>
            <person name="Ruiz F."/>
            <person name="Serrano V."/>
            <person name="Zagulski M."/>
            <person name="Dessen P."/>
            <person name="Betermier M."/>
            <person name="Weissenbach J."/>
            <person name="Scarpelli C."/>
            <person name="Schachter V."/>
            <person name="Sperling L."/>
            <person name="Meyer E."/>
            <person name="Cohen J."/>
            <person name="Wincker P."/>
        </authorList>
    </citation>
    <scope>NUCLEOTIDE SEQUENCE [LARGE SCALE GENOMIC DNA]</scope>
    <source>
        <strain evidence="2 3">Stock d4-2</strain>
    </source>
</reference>
<keyword evidence="1" id="KW-0175">Coiled coil</keyword>
<protein>
    <submittedName>
        <fullName evidence="2">Uncharacterized protein</fullName>
    </submittedName>
</protein>
<evidence type="ECO:0000313" key="2">
    <source>
        <dbReference type="EMBL" id="CAK83602.1"/>
    </source>
</evidence>
<sequence length="262" mass="31231">MNLTNLDQAIKQFESPNQTNQGLKITDMECKSEQKFDILENVQSNKRLKQYSKEQLELNKQNNWANAYYQTQQGNENVEENNSQNLEQNCYGFFGDDNKNASNYPNFVNQSYKLFASVQQVIDMQRLFELEKNELEQRITQQRVRDELNLRQKLAEYELNVKQFMVQRNEFEKKLQETQQLFKLSSVIDQSDNHQDIIMKLIQENQALSINSSNIIKEQKVKQKELELKVDHLIEFSDKIFKFEIKLQEEDKFNKIINQPIN</sequence>
<dbReference type="EMBL" id="CT868474">
    <property type="protein sequence ID" value="CAK83602.1"/>
    <property type="molecule type" value="Genomic_DNA"/>
</dbReference>
<dbReference type="RefSeq" id="XP_001450999.1">
    <property type="nucleotide sequence ID" value="XM_001450962.1"/>
</dbReference>
<feature type="coiled-coil region" evidence="1">
    <location>
        <begin position="154"/>
        <end position="181"/>
    </location>
</feature>
<organism evidence="2 3">
    <name type="scientific">Paramecium tetraurelia</name>
    <dbReference type="NCBI Taxonomy" id="5888"/>
    <lineage>
        <taxon>Eukaryota</taxon>
        <taxon>Sar</taxon>
        <taxon>Alveolata</taxon>
        <taxon>Ciliophora</taxon>
        <taxon>Intramacronucleata</taxon>
        <taxon>Oligohymenophorea</taxon>
        <taxon>Peniculida</taxon>
        <taxon>Parameciidae</taxon>
        <taxon>Paramecium</taxon>
    </lineage>
</organism>
<dbReference type="HOGENOM" id="CLU_1063392_0_0_1"/>
<dbReference type="GeneID" id="5036784"/>
<evidence type="ECO:0000313" key="3">
    <source>
        <dbReference type="Proteomes" id="UP000000600"/>
    </source>
</evidence>
<dbReference type="AlphaFoldDB" id="A0DKN5"/>
<keyword evidence="3" id="KW-1185">Reference proteome</keyword>
<dbReference type="Proteomes" id="UP000000600">
    <property type="component" value="Unassembled WGS sequence"/>
</dbReference>
<proteinExistence type="predicted"/>
<gene>
    <name evidence="2" type="ORF">GSPATT00017932001</name>
</gene>